<organism evidence="5 6">
    <name type="scientific">Candidatus Wildermuthbacteria bacterium RIFCSPHIGHO2_01_FULL_48_27b</name>
    <dbReference type="NCBI Taxonomy" id="1802447"/>
    <lineage>
        <taxon>Bacteria</taxon>
        <taxon>Candidatus Wildermuthiibacteriota</taxon>
    </lineage>
</organism>
<dbReference type="GO" id="GO:0009307">
    <property type="term" value="P:DNA restriction-modification system"/>
    <property type="evidence" value="ECO:0007669"/>
    <property type="project" value="InterPro"/>
</dbReference>
<evidence type="ECO:0000313" key="6">
    <source>
        <dbReference type="Proteomes" id="UP000178170"/>
    </source>
</evidence>
<dbReference type="AlphaFoldDB" id="A0A1G2QVS4"/>
<dbReference type="GO" id="GO:0004519">
    <property type="term" value="F:endonuclease activity"/>
    <property type="evidence" value="ECO:0007669"/>
    <property type="project" value="InterPro"/>
</dbReference>
<dbReference type="Proteomes" id="UP000178170">
    <property type="component" value="Unassembled WGS sequence"/>
</dbReference>
<dbReference type="Gene3D" id="1.10.150.20">
    <property type="entry name" value="5' to 3' exonuclease, C-terminal subdomain"/>
    <property type="match status" value="1"/>
</dbReference>
<dbReference type="Gene3D" id="3.40.1350.10">
    <property type="match status" value="1"/>
</dbReference>
<evidence type="ECO:0000256" key="3">
    <source>
        <dbReference type="PROSITE-ProRule" id="PRU00492"/>
    </source>
</evidence>
<dbReference type="InterPro" id="IPR005144">
    <property type="entry name" value="ATP-cone_dom"/>
</dbReference>
<name>A0A1G2QVS4_9BACT</name>
<dbReference type="GO" id="GO:0003677">
    <property type="term" value="F:DNA binding"/>
    <property type="evidence" value="ECO:0007669"/>
    <property type="project" value="InterPro"/>
</dbReference>
<dbReference type="InterPro" id="IPR011335">
    <property type="entry name" value="Restrct_endonuc-II-like"/>
</dbReference>
<sequence>MDILKGSGETETFDRDKFCRSLRLAGAPDRVVRKVCVLVEQELRPNASTEQIEKKTVRYLAKEDLLLAARYRLRSAIMELGPAGFFFEEYVAAILREYGYKTQVGTIMKGHCLSHEIDILAEKENVHHIIELKYHNRRGFKTDVQVAMYSYARFLDITAAHKKFEEKKHVAWVVTNTKFTKSAITYATCMNIQLLGWQYPKSGSLEQLIEGKSLYPVTVLSSANRFVKEQFAKQNLMFVRDLLQYSLSDLQKKFGFHPSLANRLLQETYTLV</sequence>
<evidence type="ECO:0000313" key="5">
    <source>
        <dbReference type="EMBL" id="OHA64714.1"/>
    </source>
</evidence>
<dbReference type="InterPro" id="IPR011856">
    <property type="entry name" value="tRNA_endonuc-like_dom_sf"/>
</dbReference>
<gene>
    <name evidence="5" type="ORF">A2843_00330</name>
</gene>
<dbReference type="CDD" id="cd22308">
    <property type="entry name" value="Af1548-like"/>
    <property type="match status" value="1"/>
</dbReference>
<evidence type="ECO:0000256" key="2">
    <source>
        <dbReference type="ARBA" id="ARBA00022840"/>
    </source>
</evidence>
<dbReference type="GO" id="GO:0005524">
    <property type="term" value="F:ATP binding"/>
    <property type="evidence" value="ECO:0007669"/>
    <property type="project" value="UniProtKB-UniRule"/>
</dbReference>
<comment type="caution">
    <text evidence="5">The sequence shown here is derived from an EMBL/GenBank/DDBJ whole genome shotgun (WGS) entry which is preliminary data.</text>
</comment>
<keyword evidence="1 3" id="KW-0547">Nucleotide-binding</keyword>
<reference evidence="5 6" key="1">
    <citation type="journal article" date="2016" name="Nat. Commun.">
        <title>Thousands of microbial genomes shed light on interconnected biogeochemical processes in an aquifer system.</title>
        <authorList>
            <person name="Anantharaman K."/>
            <person name="Brown C.T."/>
            <person name="Hug L.A."/>
            <person name="Sharon I."/>
            <person name="Castelle C.J."/>
            <person name="Probst A.J."/>
            <person name="Thomas B.C."/>
            <person name="Singh A."/>
            <person name="Wilkins M.J."/>
            <person name="Karaoz U."/>
            <person name="Brodie E.L."/>
            <person name="Williams K.H."/>
            <person name="Hubbard S.S."/>
            <person name="Banfield J.F."/>
        </authorList>
    </citation>
    <scope>NUCLEOTIDE SEQUENCE [LARGE SCALE GENOMIC DNA]</scope>
</reference>
<dbReference type="Pfam" id="PF04471">
    <property type="entry name" value="Mrr_cat"/>
    <property type="match status" value="1"/>
</dbReference>
<evidence type="ECO:0000256" key="1">
    <source>
        <dbReference type="ARBA" id="ARBA00022741"/>
    </source>
</evidence>
<dbReference type="EMBL" id="MHTS01000009">
    <property type="protein sequence ID" value="OHA64714.1"/>
    <property type="molecule type" value="Genomic_DNA"/>
</dbReference>
<keyword evidence="2 3" id="KW-0067">ATP-binding</keyword>
<dbReference type="SUPFAM" id="SSF52980">
    <property type="entry name" value="Restriction endonuclease-like"/>
    <property type="match status" value="1"/>
</dbReference>
<protein>
    <recommendedName>
        <fullName evidence="4">ATP-cone domain-containing protein</fullName>
    </recommendedName>
</protein>
<proteinExistence type="predicted"/>
<feature type="domain" description="ATP-cone" evidence="4">
    <location>
        <begin position="1"/>
        <end position="82"/>
    </location>
</feature>
<accession>A0A1G2QVS4</accession>
<dbReference type="PROSITE" id="PS51161">
    <property type="entry name" value="ATP_CONE"/>
    <property type="match status" value="1"/>
</dbReference>
<evidence type="ECO:0000259" key="4">
    <source>
        <dbReference type="PROSITE" id="PS51161"/>
    </source>
</evidence>
<dbReference type="InterPro" id="IPR007560">
    <property type="entry name" value="Restrct_endonuc_IV_Mrr"/>
</dbReference>